<feature type="coiled-coil region" evidence="5">
    <location>
        <begin position="544"/>
        <end position="574"/>
    </location>
</feature>
<feature type="chain" id="PRO_5022019599" evidence="6">
    <location>
        <begin position="29"/>
        <end position="924"/>
    </location>
</feature>
<dbReference type="InterPro" id="IPR011444">
    <property type="entry name" value="DUF1549"/>
</dbReference>
<evidence type="ECO:0000256" key="6">
    <source>
        <dbReference type="SAM" id="SignalP"/>
    </source>
</evidence>
<dbReference type="Pfam" id="PF07583">
    <property type="entry name" value="PSCyt2"/>
    <property type="match status" value="1"/>
</dbReference>
<dbReference type="Pfam" id="PF07587">
    <property type="entry name" value="PSD1"/>
    <property type="match status" value="1"/>
</dbReference>
<feature type="domain" description="Cytochrome c" evidence="7">
    <location>
        <begin position="40"/>
        <end position="127"/>
    </location>
</feature>
<dbReference type="SUPFAM" id="SSF46626">
    <property type="entry name" value="Cytochrome c"/>
    <property type="match status" value="1"/>
</dbReference>
<keyword evidence="6" id="KW-0732">Signal</keyword>
<dbReference type="KEGG" id="gfm:Enr17x_54090"/>
<evidence type="ECO:0000313" key="8">
    <source>
        <dbReference type="EMBL" id="QDV53335.1"/>
    </source>
</evidence>
<dbReference type="InterPro" id="IPR011429">
    <property type="entry name" value="Cyt_c_Planctomycete-type"/>
</dbReference>
<evidence type="ECO:0000256" key="5">
    <source>
        <dbReference type="SAM" id="Coils"/>
    </source>
</evidence>
<dbReference type="PANTHER" id="PTHR35889">
    <property type="entry name" value="CYCLOINULO-OLIGOSACCHARIDE FRUCTANOTRANSFERASE-RELATED"/>
    <property type="match status" value="1"/>
</dbReference>
<evidence type="ECO:0000256" key="4">
    <source>
        <dbReference type="PROSITE-ProRule" id="PRU00433"/>
    </source>
</evidence>
<dbReference type="PROSITE" id="PS51007">
    <property type="entry name" value="CYTC"/>
    <property type="match status" value="1"/>
</dbReference>
<feature type="signal peptide" evidence="6">
    <location>
        <begin position="1"/>
        <end position="28"/>
    </location>
</feature>
<accession>A0A518IJW6</accession>
<dbReference type="InterPro" id="IPR036909">
    <property type="entry name" value="Cyt_c-like_dom_sf"/>
</dbReference>
<dbReference type="GO" id="GO:0009055">
    <property type="term" value="F:electron transfer activity"/>
    <property type="evidence" value="ECO:0007669"/>
    <property type="project" value="InterPro"/>
</dbReference>
<evidence type="ECO:0000256" key="2">
    <source>
        <dbReference type="ARBA" id="ARBA00022723"/>
    </source>
</evidence>
<dbReference type="EMBL" id="CP037452">
    <property type="protein sequence ID" value="QDV53335.1"/>
    <property type="molecule type" value="Genomic_DNA"/>
</dbReference>
<dbReference type="GO" id="GO:0046872">
    <property type="term" value="F:metal ion binding"/>
    <property type="evidence" value="ECO:0007669"/>
    <property type="project" value="UniProtKB-KW"/>
</dbReference>
<dbReference type="GO" id="GO:0020037">
    <property type="term" value="F:heme binding"/>
    <property type="evidence" value="ECO:0007669"/>
    <property type="project" value="InterPro"/>
</dbReference>
<keyword evidence="9" id="KW-1185">Reference proteome</keyword>
<keyword evidence="2 4" id="KW-0479">Metal-binding</keyword>
<dbReference type="InterPro" id="IPR009056">
    <property type="entry name" value="Cyt_c-like_dom"/>
</dbReference>
<proteinExistence type="predicted"/>
<dbReference type="Pfam" id="PF07635">
    <property type="entry name" value="PSCyt1"/>
    <property type="match status" value="2"/>
</dbReference>
<protein>
    <submittedName>
        <fullName evidence="8">Planctomycete cytochrome C</fullName>
    </submittedName>
</protein>
<name>A0A518IJW6_9PLAN</name>
<dbReference type="PANTHER" id="PTHR35889:SF3">
    <property type="entry name" value="F-BOX DOMAIN-CONTAINING PROTEIN"/>
    <property type="match status" value="1"/>
</dbReference>
<gene>
    <name evidence="8" type="ORF">Enr17x_54090</name>
</gene>
<organism evidence="8 9">
    <name type="scientific">Gimesia fumaroli</name>
    <dbReference type="NCBI Taxonomy" id="2527976"/>
    <lineage>
        <taxon>Bacteria</taxon>
        <taxon>Pseudomonadati</taxon>
        <taxon>Planctomycetota</taxon>
        <taxon>Planctomycetia</taxon>
        <taxon>Planctomycetales</taxon>
        <taxon>Planctomycetaceae</taxon>
        <taxon>Gimesia</taxon>
    </lineage>
</organism>
<keyword evidence="5" id="KW-0175">Coiled coil</keyword>
<dbReference type="InterPro" id="IPR022655">
    <property type="entry name" value="DUF1553"/>
</dbReference>
<evidence type="ECO:0000313" key="9">
    <source>
        <dbReference type="Proteomes" id="UP000318313"/>
    </source>
</evidence>
<keyword evidence="3 4" id="KW-0408">Iron</keyword>
<dbReference type="Proteomes" id="UP000318313">
    <property type="component" value="Chromosome"/>
</dbReference>
<evidence type="ECO:0000256" key="1">
    <source>
        <dbReference type="ARBA" id="ARBA00022617"/>
    </source>
</evidence>
<keyword evidence="1 4" id="KW-0349">Heme</keyword>
<dbReference type="AlphaFoldDB" id="A0A518IJW6"/>
<dbReference type="OrthoDB" id="223041at2"/>
<evidence type="ECO:0000259" key="7">
    <source>
        <dbReference type="PROSITE" id="PS51007"/>
    </source>
</evidence>
<reference evidence="8 9" key="1">
    <citation type="submission" date="2019-03" db="EMBL/GenBank/DDBJ databases">
        <title>Deep-cultivation of Planctomycetes and their phenomic and genomic characterization uncovers novel biology.</title>
        <authorList>
            <person name="Wiegand S."/>
            <person name="Jogler M."/>
            <person name="Boedeker C."/>
            <person name="Pinto D."/>
            <person name="Vollmers J."/>
            <person name="Rivas-Marin E."/>
            <person name="Kohn T."/>
            <person name="Peeters S.H."/>
            <person name="Heuer A."/>
            <person name="Rast P."/>
            <person name="Oberbeckmann S."/>
            <person name="Bunk B."/>
            <person name="Jeske O."/>
            <person name="Meyerdierks A."/>
            <person name="Storesund J.E."/>
            <person name="Kallscheuer N."/>
            <person name="Luecker S."/>
            <person name="Lage O.M."/>
            <person name="Pohl T."/>
            <person name="Merkel B.J."/>
            <person name="Hornburger P."/>
            <person name="Mueller R.-W."/>
            <person name="Bruemmer F."/>
            <person name="Labrenz M."/>
            <person name="Spormann A.M."/>
            <person name="Op den Camp H."/>
            <person name="Overmann J."/>
            <person name="Amann R."/>
            <person name="Jetten M.S.M."/>
            <person name="Mascher T."/>
            <person name="Medema M.H."/>
            <person name="Devos D.P."/>
            <person name="Kaster A.-K."/>
            <person name="Ovreas L."/>
            <person name="Rohde M."/>
            <person name="Galperin M.Y."/>
            <person name="Jogler C."/>
        </authorList>
    </citation>
    <scope>NUCLEOTIDE SEQUENCE [LARGE SCALE GENOMIC DNA]</scope>
    <source>
        <strain evidence="8 9">Enr17</strain>
    </source>
</reference>
<sequence precursor="true">MVVSRRILFCLLLNCLMVFLNVPSLVFSAEATAKSSAHIIYEDEVLPIFQKHCVKCHSEKNRKAEFDLSSPAGLLKGGESGAGLVAGKPDESLLYEYLHDGAMPPEGSPPLSKQELKTIHQWIQSGLHFKEKPQPTTTAALSQHDVLPILYRRCAMCHGPEYQEGGLDIRSKAKMLKGGEAGTAVIKGKPDKSLLIKYIVEKTCPPKAEISRAGIEPMTAEELTTLKSWIAEGLNEVNESAEINLAQDPLVSKEDRQFWSFQPPQQVTPPTVQHAELVKNPIDAFLLRKLEAQNLSYSPEADKRTLIRRATFALTGLPPTPEEVSAFLDDKSDHAYETLIDRLLESPRYAEKWGRFWLDLAGYADSEGKRSADLIRKYAYRYRDYVIRSFDEDKPYDEFLTEQLAGDELVDYAAPNSATPEVIEKLVATGFLRMAPDGTSANPVNRVSDRMEVISDEIDVLFRSVFGLTMNCARCHSHKYDPIPQRDYYRVMAIFKGAYDEYDWMTPQPFSNQWKRARSRLLTIIPEEEQRAIDKFNAPIEKEIADVESKLKAKKLEKAEKKKLDKQLKALKGKLKTPEMIRALWDRGRPSPTYIYRRGDENQPTRLVEPGPPSAIADGISPYHVEPIKQTTEKTGRRLAFARWLTQPDHPLTSRVIVNRIWKKHFGTGIVKSLDNFGALGTPPSHPELLDWLSVDFVKQGWHFKKLHRLIMTSQAYRQSSAITPEHEKSDPENRLLSRMPLRRLEAEELRDSLIFTAGQLDETRFGTPAAVEVRPDGLVTSKRTEQGWRRSVYVRHRRKEMPTFLEVFDLPQMNPNCTVRQNSTVVSQPLLLVNNKLVHDLADLFAKQVREQAGNNPEKQIETAYQLTFQRSPSPGETELALSSLKLLEQPAEKGEQKDKAAPDGLTEYCHVLLNSAEFLYID</sequence>
<evidence type="ECO:0000256" key="3">
    <source>
        <dbReference type="ARBA" id="ARBA00023004"/>
    </source>
</evidence>